<dbReference type="OrthoDB" id="3540210at2759"/>
<keyword evidence="1" id="KW-0812">Transmembrane</keyword>
<proteinExistence type="predicted"/>
<organism evidence="2 3">
    <name type="scientific">Cylindrodendrum hubeiense</name>
    <dbReference type="NCBI Taxonomy" id="595255"/>
    <lineage>
        <taxon>Eukaryota</taxon>
        <taxon>Fungi</taxon>
        <taxon>Dikarya</taxon>
        <taxon>Ascomycota</taxon>
        <taxon>Pezizomycotina</taxon>
        <taxon>Sordariomycetes</taxon>
        <taxon>Hypocreomycetidae</taxon>
        <taxon>Hypocreales</taxon>
        <taxon>Nectriaceae</taxon>
        <taxon>Cylindrodendrum</taxon>
    </lineage>
</organism>
<accession>A0A9P5L9D4</accession>
<evidence type="ECO:0000256" key="1">
    <source>
        <dbReference type="SAM" id="Phobius"/>
    </source>
</evidence>
<sequence length="592" mass="65876">MATNANFHVNPENVPWGDWTNWDDDGAPHGKFTMGKNRADLVAIFIGIFIVFVERGLWTLIKFFVFLYTRRRHLRRQHIQQQVADPQPAVLLDGISHQMQTVLQNISGSSVHIASAYVKIWIANGFLEKKVAGRTLPLISVALISFGFFVVAMPLMVAFLLLDNQGDQVLIRSKMCGFWAANSADNEVTSFNALKNETWAAVTYVDSCYEGNAESALCDRFLPQRQLPMLSETNGQCPFDKEMCLSQDEYPAFVMKTDVLDSHIHFGINSPKDDRVTMQRITTCAPLAVNDFVKIHNSTMPEEKITSVYFGKSNFSPQTYNVSNFQVFAKSSYNLEYVANGTSSGSSFDPISQLQRDDADISIILLNNNWVPVQGINGACRDPIFSATENRLSPSSDYFLPDNLVTAIGCTDQYIFGNPVTKEFTEPASWIDSAFNADFAKGLSRRQAAAYFTLSWSPSARGVGSEIAILGAEALRAKKYPGLVMGFQNPIPNDQWKKEVEYWFKIGLAKMQLLPINIAMGPLDPTLPGMKDMLPNMASGRDDIVDIICSSQKVHNTEFKNFHSHGSLALKRRGLPHRTGRAEKCGAAREGG</sequence>
<comment type="caution">
    <text evidence="2">The sequence shown here is derived from an EMBL/GenBank/DDBJ whole genome shotgun (WGS) entry which is preliminary data.</text>
</comment>
<dbReference type="AlphaFoldDB" id="A0A9P5L9D4"/>
<keyword evidence="3" id="KW-1185">Reference proteome</keyword>
<evidence type="ECO:0000313" key="2">
    <source>
        <dbReference type="EMBL" id="KAF7547002.1"/>
    </source>
</evidence>
<feature type="transmembrane region" description="Helical" evidence="1">
    <location>
        <begin position="41"/>
        <end position="68"/>
    </location>
</feature>
<dbReference type="EMBL" id="JAANBB010000191">
    <property type="protein sequence ID" value="KAF7547002.1"/>
    <property type="molecule type" value="Genomic_DNA"/>
</dbReference>
<feature type="transmembrane region" description="Helical" evidence="1">
    <location>
        <begin position="138"/>
        <end position="162"/>
    </location>
</feature>
<gene>
    <name evidence="2" type="ORF">G7Z17_g8036</name>
</gene>
<name>A0A9P5L9D4_9HYPO</name>
<keyword evidence="1" id="KW-1133">Transmembrane helix</keyword>
<dbReference type="Proteomes" id="UP000722485">
    <property type="component" value="Unassembled WGS sequence"/>
</dbReference>
<evidence type="ECO:0000313" key="3">
    <source>
        <dbReference type="Proteomes" id="UP000722485"/>
    </source>
</evidence>
<protein>
    <submittedName>
        <fullName evidence="2">Uncharacterized protein</fullName>
    </submittedName>
</protein>
<keyword evidence="1" id="KW-0472">Membrane</keyword>
<reference evidence="2" key="1">
    <citation type="submission" date="2020-03" db="EMBL/GenBank/DDBJ databases">
        <title>Draft Genome Sequence of Cylindrodendrum hubeiense.</title>
        <authorList>
            <person name="Buettner E."/>
            <person name="Kellner H."/>
        </authorList>
    </citation>
    <scope>NUCLEOTIDE SEQUENCE</scope>
    <source>
        <strain evidence="2">IHI 201604</strain>
    </source>
</reference>